<dbReference type="EMBL" id="CAFBLE010000003">
    <property type="protein sequence ID" value="CAB4860495.1"/>
    <property type="molecule type" value="Genomic_DNA"/>
</dbReference>
<dbReference type="EMBL" id="CAEZWT010000031">
    <property type="protein sequence ID" value="CAB4669398.1"/>
    <property type="molecule type" value="Genomic_DNA"/>
</dbReference>
<sequence length="347" mass="37637">MTTLTSPHDLLAAVPFLIGYHPTDSIVIVALKNESVGMAMRVDFPTVEGLQDLEVQLVAHLEREGADAALIVAYQPAGSSQGEEILAQLASALFRADIEVRESLLIFGSRWRSLLCCDINCCPLEGRELPEISTSRIAAEQVALGHPMPYVDESELGQSISSLPLSSDAQFMASVRSFLVDQNDPDIQQIRRDGAVAVIDLASRFIAGSLGKDIGDDQEICARVIGRLSDIQVRDFALGSHDQGTQDLYWSMWRYLLRIAPVGCAAPVATLLAAISYENGDGALARRSLERAREDDPAYSLTILLARVFSAGWPSESFAAMRKELHPKVCAGIFEGAPHSINEEVTG</sequence>
<dbReference type="AlphaFoldDB" id="A0A6J7CUC2"/>
<dbReference type="EMBL" id="CAFBMV010000002">
    <property type="protein sequence ID" value="CAB4915809.1"/>
    <property type="molecule type" value="Genomic_DNA"/>
</dbReference>
<dbReference type="EMBL" id="CAFBQL010000001">
    <property type="protein sequence ID" value="CAB5051778.1"/>
    <property type="molecule type" value="Genomic_DNA"/>
</dbReference>
<evidence type="ECO:0000313" key="2">
    <source>
        <dbReference type="EMBL" id="CAB4743140.1"/>
    </source>
</evidence>
<reference evidence="3" key="1">
    <citation type="submission" date="2020-05" db="EMBL/GenBank/DDBJ databases">
        <authorList>
            <person name="Chiriac C."/>
            <person name="Salcher M."/>
            <person name="Ghai R."/>
            <person name="Kavagutti S V."/>
        </authorList>
    </citation>
    <scope>NUCLEOTIDE SEQUENCE</scope>
</reference>
<gene>
    <name evidence="1" type="ORF">UFOPK2289_01035</name>
    <name evidence="2" type="ORF">UFOPK2822_00315</name>
    <name evidence="3" type="ORF">UFOPK3346_00435</name>
    <name evidence="4" type="ORF">UFOPK3670_00351</name>
    <name evidence="5" type="ORF">UFOPK4308_00111</name>
</gene>
<evidence type="ECO:0000313" key="1">
    <source>
        <dbReference type="EMBL" id="CAB4669398.1"/>
    </source>
</evidence>
<dbReference type="Pfam" id="PF13830">
    <property type="entry name" value="DUF4192"/>
    <property type="match status" value="1"/>
</dbReference>
<proteinExistence type="predicted"/>
<organism evidence="3">
    <name type="scientific">freshwater metagenome</name>
    <dbReference type="NCBI Taxonomy" id="449393"/>
    <lineage>
        <taxon>unclassified sequences</taxon>
        <taxon>metagenomes</taxon>
        <taxon>ecological metagenomes</taxon>
    </lineage>
</organism>
<evidence type="ECO:0000313" key="5">
    <source>
        <dbReference type="EMBL" id="CAB5051778.1"/>
    </source>
</evidence>
<protein>
    <submittedName>
        <fullName evidence="3">Unannotated protein</fullName>
    </submittedName>
</protein>
<accession>A0A6J7CUC2</accession>
<name>A0A6J7CUC2_9ZZZZ</name>
<evidence type="ECO:0000313" key="3">
    <source>
        <dbReference type="EMBL" id="CAB4860495.1"/>
    </source>
</evidence>
<evidence type="ECO:0000313" key="4">
    <source>
        <dbReference type="EMBL" id="CAB4915809.1"/>
    </source>
</evidence>
<dbReference type="InterPro" id="IPR025447">
    <property type="entry name" value="DUF4192"/>
</dbReference>
<dbReference type="EMBL" id="CAEZZC010000003">
    <property type="protein sequence ID" value="CAB4743140.1"/>
    <property type="molecule type" value="Genomic_DNA"/>
</dbReference>